<evidence type="ECO:0000256" key="1">
    <source>
        <dbReference type="SAM" id="MobiDB-lite"/>
    </source>
</evidence>
<feature type="region of interest" description="Disordered" evidence="1">
    <location>
        <begin position="25"/>
        <end position="58"/>
    </location>
</feature>
<keyword evidence="3" id="KW-1185">Reference proteome</keyword>
<gene>
    <name evidence="2" type="ORF">BaRGS_00016132</name>
</gene>
<sequence length="367" mass="39115">MPAGHRGHKNSELTRTKEVFHLNFTRSKRNRTRGNPSRSTRGVGAQRRDRKLNEGALRMGTGFGPGCRAWGGGYRGGGRKELKSVISPSASPHAFAGLRKGQFTCPLLAGNPPCCCKRPTRGVDRLGVAPGARGGSCGCHPDRGTIRHVSHRTLLTDEALTASELHVPSGVTMSRHGPGQDACCGHPHETDQSEVPSLCGQRSVIGRASLITIEMETSSRGIRAIPRDISQLIGSGLISKIGGAAVGARSVALEQGSAHQQIPTSNRVVNVNLHLLLSPHNQPVPGPSRLSTSVNIIPRLSSARPLACHPNRENHGTRIEPAKTSTERQLIHNATRRGEMAHGAPLADTRIEGGIGRKTNRLPATHP</sequence>
<comment type="caution">
    <text evidence="2">The sequence shown here is derived from an EMBL/GenBank/DDBJ whole genome shotgun (WGS) entry which is preliminary data.</text>
</comment>
<reference evidence="2 3" key="1">
    <citation type="journal article" date="2023" name="Sci. Data">
        <title>Genome assembly of the Korean intertidal mud-creeper Batillaria attramentaria.</title>
        <authorList>
            <person name="Patra A.K."/>
            <person name="Ho P.T."/>
            <person name="Jun S."/>
            <person name="Lee S.J."/>
            <person name="Kim Y."/>
            <person name="Won Y.J."/>
        </authorList>
    </citation>
    <scope>NUCLEOTIDE SEQUENCE [LARGE SCALE GENOMIC DNA]</scope>
    <source>
        <strain evidence="2">Wonlab-2016</strain>
    </source>
</reference>
<dbReference type="EMBL" id="JACVVK020000101">
    <property type="protein sequence ID" value="KAK7492653.1"/>
    <property type="molecule type" value="Genomic_DNA"/>
</dbReference>
<dbReference type="AlphaFoldDB" id="A0ABD0KZH7"/>
<evidence type="ECO:0000313" key="2">
    <source>
        <dbReference type="EMBL" id="KAK7492653.1"/>
    </source>
</evidence>
<accession>A0ABD0KZH7</accession>
<organism evidence="2 3">
    <name type="scientific">Batillaria attramentaria</name>
    <dbReference type="NCBI Taxonomy" id="370345"/>
    <lineage>
        <taxon>Eukaryota</taxon>
        <taxon>Metazoa</taxon>
        <taxon>Spiralia</taxon>
        <taxon>Lophotrochozoa</taxon>
        <taxon>Mollusca</taxon>
        <taxon>Gastropoda</taxon>
        <taxon>Caenogastropoda</taxon>
        <taxon>Sorbeoconcha</taxon>
        <taxon>Cerithioidea</taxon>
        <taxon>Batillariidae</taxon>
        <taxon>Batillaria</taxon>
    </lineage>
</organism>
<protein>
    <submittedName>
        <fullName evidence="2">Uncharacterized protein</fullName>
    </submittedName>
</protein>
<evidence type="ECO:0000313" key="3">
    <source>
        <dbReference type="Proteomes" id="UP001519460"/>
    </source>
</evidence>
<name>A0ABD0KZH7_9CAEN</name>
<proteinExistence type="predicted"/>
<dbReference type="Proteomes" id="UP001519460">
    <property type="component" value="Unassembled WGS sequence"/>
</dbReference>